<dbReference type="AlphaFoldDB" id="A0A399NWR0"/>
<reference evidence="2 3" key="1">
    <citation type="submission" date="2018-08" db="EMBL/GenBank/DDBJ databases">
        <title>Genome Sequence of Clavibacter michiganensis Subspecies type strains, and the Atypical Peach-Colored Strains Isolated from Tomato.</title>
        <authorList>
            <person name="Osdaghi E."/>
            <person name="Portier P."/>
            <person name="Briand M."/>
            <person name="Jacques M.-A."/>
        </authorList>
    </citation>
    <scope>NUCLEOTIDE SEQUENCE [LARGE SCALE GENOMIC DNA]</scope>
    <source>
        <strain evidence="2 3">CFBP 7493</strain>
    </source>
</reference>
<feature type="signal peptide" evidence="1">
    <location>
        <begin position="1"/>
        <end position="23"/>
    </location>
</feature>
<evidence type="ECO:0000313" key="2">
    <source>
        <dbReference type="EMBL" id="RII97066.1"/>
    </source>
</evidence>
<evidence type="ECO:0000313" key="3">
    <source>
        <dbReference type="Proteomes" id="UP000266298"/>
    </source>
</evidence>
<evidence type="ECO:0000256" key="1">
    <source>
        <dbReference type="SAM" id="SignalP"/>
    </source>
</evidence>
<dbReference type="RefSeq" id="WP_043582825.1">
    <property type="nucleotide sequence ID" value="NZ_QWEC01000115.1"/>
</dbReference>
<dbReference type="EMBL" id="QWEC01000115">
    <property type="protein sequence ID" value="RII97066.1"/>
    <property type="molecule type" value="Genomic_DNA"/>
</dbReference>
<protein>
    <recommendedName>
        <fullName evidence="4">Lipoprotein</fullName>
    </recommendedName>
</protein>
<name>A0A399NWR0_9MICO</name>
<accession>A0A399NWR0</accession>
<sequence>MRPSRLAAVSVVAVAVGALSACAPPAVDQGALERWHAERAARGADDGSVTVLTSTAPAGATGDRVGADLAAPVIPTSLTFECFGEGTVSLQVDGATVDGSRSTTTTVGPLDCADGPHELDPTSVGRTAVARVGAIGYRADRDTAWSLTVHGDPVGP</sequence>
<evidence type="ECO:0008006" key="4">
    <source>
        <dbReference type="Google" id="ProtNLM"/>
    </source>
</evidence>
<dbReference type="Proteomes" id="UP000266298">
    <property type="component" value="Unassembled WGS sequence"/>
</dbReference>
<comment type="caution">
    <text evidence="2">The sequence shown here is derived from an EMBL/GenBank/DDBJ whole genome shotgun (WGS) entry which is preliminary data.</text>
</comment>
<feature type="chain" id="PRO_5017409770" description="Lipoprotein" evidence="1">
    <location>
        <begin position="24"/>
        <end position="156"/>
    </location>
</feature>
<organism evidence="2 3">
    <name type="scientific">Clavibacter michiganensis</name>
    <dbReference type="NCBI Taxonomy" id="28447"/>
    <lineage>
        <taxon>Bacteria</taxon>
        <taxon>Bacillati</taxon>
        <taxon>Actinomycetota</taxon>
        <taxon>Actinomycetes</taxon>
        <taxon>Micrococcales</taxon>
        <taxon>Microbacteriaceae</taxon>
        <taxon>Clavibacter</taxon>
    </lineage>
</organism>
<gene>
    <name evidence="2" type="ORF">DZF96_08860</name>
</gene>
<dbReference type="PROSITE" id="PS51257">
    <property type="entry name" value="PROKAR_LIPOPROTEIN"/>
    <property type="match status" value="1"/>
</dbReference>
<proteinExistence type="predicted"/>
<keyword evidence="1" id="KW-0732">Signal</keyword>